<reference evidence="1" key="2">
    <citation type="submission" date="2021-04" db="EMBL/GenBank/DDBJ databases">
        <authorList>
            <person name="Gilroy R."/>
        </authorList>
    </citation>
    <scope>NUCLEOTIDE SEQUENCE</scope>
    <source>
        <strain evidence="1">CHK169-11906</strain>
    </source>
</reference>
<organism evidence="1 2">
    <name type="scientific">Candidatus Alistipes avicola</name>
    <dbReference type="NCBI Taxonomy" id="2838432"/>
    <lineage>
        <taxon>Bacteria</taxon>
        <taxon>Pseudomonadati</taxon>
        <taxon>Bacteroidota</taxon>
        <taxon>Bacteroidia</taxon>
        <taxon>Bacteroidales</taxon>
        <taxon>Rikenellaceae</taxon>
        <taxon>Alistipes</taxon>
    </lineage>
</organism>
<evidence type="ECO:0000313" key="2">
    <source>
        <dbReference type="Proteomes" id="UP000824259"/>
    </source>
</evidence>
<protein>
    <submittedName>
        <fullName evidence="1">Uncharacterized protein</fullName>
    </submittedName>
</protein>
<name>A0A9D2L553_9BACT</name>
<evidence type="ECO:0000313" key="1">
    <source>
        <dbReference type="EMBL" id="HJA99448.1"/>
    </source>
</evidence>
<accession>A0A9D2L553</accession>
<dbReference type="AlphaFoldDB" id="A0A9D2L553"/>
<dbReference type="EMBL" id="DWYR01000025">
    <property type="protein sequence ID" value="HJA99448.1"/>
    <property type="molecule type" value="Genomic_DNA"/>
</dbReference>
<dbReference type="Proteomes" id="UP000824259">
    <property type="component" value="Unassembled WGS sequence"/>
</dbReference>
<proteinExistence type="predicted"/>
<reference evidence="1" key="1">
    <citation type="journal article" date="2021" name="PeerJ">
        <title>Extensive microbial diversity within the chicken gut microbiome revealed by metagenomics and culture.</title>
        <authorList>
            <person name="Gilroy R."/>
            <person name="Ravi A."/>
            <person name="Getino M."/>
            <person name="Pursley I."/>
            <person name="Horton D.L."/>
            <person name="Alikhan N.F."/>
            <person name="Baker D."/>
            <person name="Gharbi K."/>
            <person name="Hall N."/>
            <person name="Watson M."/>
            <person name="Adriaenssens E.M."/>
            <person name="Foster-Nyarko E."/>
            <person name="Jarju S."/>
            <person name="Secka A."/>
            <person name="Antonio M."/>
            <person name="Oren A."/>
            <person name="Chaudhuri R.R."/>
            <person name="La Ragione R."/>
            <person name="Hildebrand F."/>
            <person name="Pallen M.J."/>
        </authorList>
    </citation>
    <scope>NUCLEOTIDE SEQUENCE</scope>
    <source>
        <strain evidence="1">CHK169-11906</strain>
    </source>
</reference>
<comment type="caution">
    <text evidence="1">The sequence shown here is derived from an EMBL/GenBank/DDBJ whole genome shotgun (WGS) entry which is preliminary data.</text>
</comment>
<sequence length="234" mass="26512">MLYQFAQIPIEKYLAYDSDMNFIEGYDYGYYQAMGAAMPWIPWYSLMQEGSQQGDYTYHTKILKPETDYLLYAYGVEFDTSDTENPVSVITPLIKYPFTTPAWKATSNCTFDISIESQQINPEGYNVINVKIVPSDNNERYYVAFPTQETLATTYANDIYDYAFDAVYNEEIYSGVTDWATSEFLTSGEAVVTSLQFGWNINPGAEYKILVFGVDGDGLVTTEIATVDCTSITE</sequence>
<gene>
    <name evidence="1" type="ORF">H9779_07625</name>
</gene>